<evidence type="ECO:0000313" key="2">
    <source>
        <dbReference type="Proteomes" id="UP000276133"/>
    </source>
</evidence>
<dbReference type="EMBL" id="REGN01012743">
    <property type="protein sequence ID" value="RMZ94893.1"/>
    <property type="molecule type" value="Genomic_DNA"/>
</dbReference>
<accession>A0A3M7P796</accession>
<organism evidence="1 2">
    <name type="scientific">Brachionus plicatilis</name>
    <name type="common">Marine rotifer</name>
    <name type="synonym">Brachionus muelleri</name>
    <dbReference type="NCBI Taxonomy" id="10195"/>
    <lineage>
        <taxon>Eukaryota</taxon>
        <taxon>Metazoa</taxon>
        <taxon>Spiralia</taxon>
        <taxon>Gnathifera</taxon>
        <taxon>Rotifera</taxon>
        <taxon>Eurotatoria</taxon>
        <taxon>Monogononta</taxon>
        <taxon>Pseudotrocha</taxon>
        <taxon>Ploima</taxon>
        <taxon>Brachionidae</taxon>
        <taxon>Brachionus</taxon>
    </lineage>
</organism>
<comment type="caution">
    <text evidence="1">The sequence shown here is derived from an EMBL/GenBank/DDBJ whole genome shotgun (WGS) entry which is preliminary data.</text>
</comment>
<evidence type="ECO:0000313" key="1">
    <source>
        <dbReference type="EMBL" id="RMZ94893.1"/>
    </source>
</evidence>
<reference evidence="1 2" key="1">
    <citation type="journal article" date="2018" name="Sci. Rep.">
        <title>Genomic signatures of local adaptation to the degree of environmental predictability in rotifers.</title>
        <authorList>
            <person name="Franch-Gras L."/>
            <person name="Hahn C."/>
            <person name="Garcia-Roger E.M."/>
            <person name="Carmona M.J."/>
            <person name="Serra M."/>
            <person name="Gomez A."/>
        </authorList>
    </citation>
    <scope>NUCLEOTIDE SEQUENCE [LARGE SCALE GENOMIC DNA]</scope>
    <source>
        <strain evidence="1">HYR1</strain>
    </source>
</reference>
<name>A0A3M7P796_BRAPC</name>
<dbReference type="Proteomes" id="UP000276133">
    <property type="component" value="Unassembled WGS sequence"/>
</dbReference>
<dbReference type="AlphaFoldDB" id="A0A3M7P796"/>
<keyword evidence="2" id="KW-1185">Reference proteome</keyword>
<proteinExistence type="predicted"/>
<protein>
    <submittedName>
        <fullName evidence="1">Uncharacterized protein</fullName>
    </submittedName>
</protein>
<sequence length="70" mass="8344">MFFNANITLHCDKLLIKQLFEKIQQQLIKTNFQLILYDLFLGLLTNSSDSHAFYYLKYRISSLNVLWAIK</sequence>
<gene>
    <name evidence="1" type="ORF">BpHYR1_009338</name>
</gene>